<dbReference type="GO" id="GO:0009507">
    <property type="term" value="C:chloroplast"/>
    <property type="evidence" value="ECO:0007669"/>
    <property type="project" value="UniProtKB-SubCell"/>
</dbReference>
<dbReference type="EMBL" id="CM000143">
    <property type="protein sequence ID" value="EEE65393.1"/>
    <property type="molecule type" value="Genomic_DNA"/>
</dbReference>
<accession>B9FSD2</accession>
<dbReference type="GO" id="GO:0004620">
    <property type="term" value="F:phospholipase activity"/>
    <property type="evidence" value="ECO:0007669"/>
    <property type="project" value="UniProtKB-ARBA"/>
</dbReference>
<dbReference type="PANTHER" id="PTHR31403">
    <property type="entry name" value="PHOSPHOLIPASE A1-IBETA2, CHLOROPLASTIC"/>
    <property type="match status" value="1"/>
</dbReference>
<evidence type="ECO:0000256" key="4">
    <source>
        <dbReference type="ARBA" id="ARBA00022640"/>
    </source>
</evidence>
<evidence type="ECO:0000313" key="10">
    <source>
        <dbReference type="EMBL" id="EEE65393.1"/>
    </source>
</evidence>
<dbReference type="AlphaFoldDB" id="B9FSD2"/>
<evidence type="ECO:0000256" key="7">
    <source>
        <dbReference type="ARBA" id="ARBA00022963"/>
    </source>
</evidence>
<reference evidence="10" key="1">
    <citation type="journal article" date="2005" name="PLoS Biol.">
        <title>The genomes of Oryza sativa: a history of duplications.</title>
        <authorList>
            <person name="Yu J."/>
            <person name="Wang J."/>
            <person name="Lin W."/>
            <person name="Li S."/>
            <person name="Li H."/>
            <person name="Zhou J."/>
            <person name="Ni P."/>
            <person name="Dong W."/>
            <person name="Hu S."/>
            <person name="Zeng C."/>
            <person name="Zhang J."/>
            <person name="Zhang Y."/>
            <person name="Li R."/>
            <person name="Xu Z."/>
            <person name="Li S."/>
            <person name="Li X."/>
            <person name="Zheng H."/>
            <person name="Cong L."/>
            <person name="Lin L."/>
            <person name="Yin J."/>
            <person name="Geng J."/>
            <person name="Li G."/>
            <person name="Shi J."/>
            <person name="Liu J."/>
            <person name="Lv H."/>
            <person name="Li J."/>
            <person name="Wang J."/>
            <person name="Deng Y."/>
            <person name="Ran L."/>
            <person name="Shi X."/>
            <person name="Wang X."/>
            <person name="Wu Q."/>
            <person name="Li C."/>
            <person name="Ren X."/>
            <person name="Wang J."/>
            <person name="Wang X."/>
            <person name="Li D."/>
            <person name="Liu D."/>
            <person name="Zhang X."/>
            <person name="Ji Z."/>
            <person name="Zhao W."/>
            <person name="Sun Y."/>
            <person name="Zhang Z."/>
            <person name="Bao J."/>
            <person name="Han Y."/>
            <person name="Dong L."/>
            <person name="Ji J."/>
            <person name="Chen P."/>
            <person name="Wu S."/>
            <person name="Liu J."/>
            <person name="Xiao Y."/>
            <person name="Bu D."/>
            <person name="Tan J."/>
            <person name="Yang L."/>
            <person name="Ye C."/>
            <person name="Zhang J."/>
            <person name="Xu J."/>
            <person name="Zhou Y."/>
            <person name="Yu Y."/>
            <person name="Zhang B."/>
            <person name="Zhuang S."/>
            <person name="Wei H."/>
            <person name="Liu B."/>
            <person name="Lei M."/>
            <person name="Yu H."/>
            <person name="Li Y."/>
            <person name="Xu H."/>
            <person name="Wei S."/>
            <person name="He X."/>
            <person name="Fang L."/>
            <person name="Zhang Z."/>
            <person name="Zhang Y."/>
            <person name="Huang X."/>
            <person name="Su Z."/>
            <person name="Tong W."/>
            <person name="Li J."/>
            <person name="Tong Z."/>
            <person name="Li S."/>
            <person name="Ye J."/>
            <person name="Wang L."/>
            <person name="Fang L."/>
            <person name="Lei T."/>
            <person name="Chen C."/>
            <person name="Chen H."/>
            <person name="Xu Z."/>
            <person name="Li H."/>
            <person name="Huang H."/>
            <person name="Zhang F."/>
            <person name="Xu H."/>
            <person name="Li N."/>
            <person name="Zhao C."/>
            <person name="Li S."/>
            <person name="Dong L."/>
            <person name="Huang Y."/>
            <person name="Li L."/>
            <person name="Xi Y."/>
            <person name="Qi Q."/>
            <person name="Li W."/>
            <person name="Zhang B."/>
            <person name="Hu W."/>
            <person name="Zhang Y."/>
            <person name="Tian X."/>
            <person name="Jiao Y."/>
            <person name="Liang X."/>
            <person name="Jin J."/>
            <person name="Gao L."/>
            <person name="Zheng W."/>
            <person name="Hao B."/>
            <person name="Liu S."/>
            <person name="Wang W."/>
            <person name="Yuan L."/>
            <person name="Cao M."/>
            <person name="McDermott J."/>
            <person name="Samudrala R."/>
            <person name="Wang J."/>
            <person name="Wong G.K."/>
            <person name="Yang H."/>
        </authorList>
    </citation>
    <scope>NUCLEOTIDE SEQUENCE [LARGE SCALE GENOMIC DNA]</scope>
</reference>
<evidence type="ECO:0000256" key="3">
    <source>
        <dbReference type="ARBA" id="ARBA00022528"/>
    </source>
</evidence>
<evidence type="ECO:0000256" key="1">
    <source>
        <dbReference type="ARBA" id="ARBA00004229"/>
    </source>
</evidence>
<dbReference type="InterPro" id="IPR029058">
    <property type="entry name" value="AB_hydrolase_fold"/>
</dbReference>
<proteinExistence type="inferred from homology"/>
<keyword evidence="3" id="KW-0150">Chloroplast</keyword>
<dbReference type="SUPFAM" id="SSF53474">
    <property type="entry name" value="alpha/beta-Hydrolases"/>
    <property type="match status" value="2"/>
</dbReference>
<keyword evidence="6" id="KW-0809">Transit peptide</keyword>
<dbReference type="InterPro" id="IPR002921">
    <property type="entry name" value="Fungal_lipase-type"/>
</dbReference>
<comment type="subcellular location">
    <subcellularLocation>
        <location evidence="1">Plastid</location>
        <location evidence="1">Chloroplast</location>
    </subcellularLocation>
</comment>
<reference evidence="10" key="2">
    <citation type="submission" date="2008-12" db="EMBL/GenBank/DDBJ databases">
        <title>Improved gene annotation of the rice (Oryza sativa) genomes.</title>
        <authorList>
            <person name="Wang J."/>
            <person name="Li R."/>
            <person name="Fan W."/>
            <person name="Huang Q."/>
            <person name="Zhang J."/>
            <person name="Zhou Y."/>
            <person name="Hu Y."/>
            <person name="Zi S."/>
            <person name="Li J."/>
            <person name="Ni P."/>
            <person name="Zheng H."/>
            <person name="Zhang Y."/>
            <person name="Zhao M."/>
            <person name="Hao Q."/>
            <person name="McDermott J."/>
            <person name="Samudrala R."/>
            <person name="Kristiansen K."/>
            <person name="Wong G.K.-S."/>
        </authorList>
    </citation>
    <scope>NUCLEOTIDE SEQUENCE</scope>
</reference>
<keyword evidence="7" id="KW-0442">Lipid degradation</keyword>
<name>B9FSD2_ORYSJ</name>
<dbReference type="PANTHER" id="PTHR31403:SF2">
    <property type="entry name" value="PHOSPHOLIPASE A1-IBETA2, CHLOROPLASTIC"/>
    <property type="match status" value="1"/>
</dbReference>
<keyword evidence="5" id="KW-0378">Hydrolase</keyword>
<dbReference type="GO" id="GO:0016042">
    <property type="term" value="P:lipid catabolic process"/>
    <property type="evidence" value="ECO:0007669"/>
    <property type="project" value="UniProtKB-KW"/>
</dbReference>
<sequence length="215" mass="23245">MAAATPCHKGRSATAPKDHIPSLSDTIVDKVTHLLEVSKGEELSIKVVGHNLGALLAVLAANELHACLATDTERDITDHHRLPLPIAVVSFNDPNIDNRVKIYSWKIVMAAATPCHKGRSATAPKDHIPSLSDTIVDKVTHLLEVSKGEELSIKVVGHNLGALLAVLAANELHACLATDTERDITDHHRLPLPIAVVSFNDPNIDNRVFIDHLQN</sequence>
<dbReference type="Gene3D" id="3.40.50.1820">
    <property type="entry name" value="alpha/beta hydrolase"/>
    <property type="match status" value="2"/>
</dbReference>
<comment type="similarity">
    <text evidence="2">Belongs to the AB hydrolase superfamily. Lipase family.</text>
</comment>
<keyword evidence="8" id="KW-0443">Lipid metabolism</keyword>
<evidence type="ECO:0000256" key="2">
    <source>
        <dbReference type="ARBA" id="ARBA00010701"/>
    </source>
</evidence>
<protein>
    <recommendedName>
        <fullName evidence="9">Fungal lipase-type domain-containing protein</fullName>
    </recommendedName>
</protein>
<evidence type="ECO:0000256" key="8">
    <source>
        <dbReference type="ARBA" id="ARBA00023098"/>
    </source>
</evidence>
<dbReference type="Proteomes" id="UP000007752">
    <property type="component" value="Chromosome 6"/>
</dbReference>
<evidence type="ECO:0000256" key="6">
    <source>
        <dbReference type="ARBA" id="ARBA00022946"/>
    </source>
</evidence>
<evidence type="ECO:0000256" key="5">
    <source>
        <dbReference type="ARBA" id="ARBA00022801"/>
    </source>
</evidence>
<evidence type="ECO:0000259" key="9">
    <source>
        <dbReference type="Pfam" id="PF01764"/>
    </source>
</evidence>
<keyword evidence="4" id="KW-0934">Plastid</keyword>
<dbReference type="Pfam" id="PF01764">
    <property type="entry name" value="Lipase_3"/>
    <property type="match status" value="1"/>
</dbReference>
<organism evidence="10">
    <name type="scientific">Oryza sativa subsp. japonica</name>
    <name type="common">Rice</name>
    <dbReference type="NCBI Taxonomy" id="39947"/>
    <lineage>
        <taxon>Eukaryota</taxon>
        <taxon>Viridiplantae</taxon>
        <taxon>Streptophyta</taxon>
        <taxon>Embryophyta</taxon>
        <taxon>Tracheophyta</taxon>
        <taxon>Spermatophyta</taxon>
        <taxon>Magnoliopsida</taxon>
        <taxon>Liliopsida</taxon>
        <taxon>Poales</taxon>
        <taxon>Poaceae</taxon>
        <taxon>BOP clade</taxon>
        <taxon>Oryzoideae</taxon>
        <taxon>Oryzeae</taxon>
        <taxon>Oryzinae</taxon>
        <taxon>Oryza</taxon>
        <taxon>Oryza sativa</taxon>
    </lineage>
</organism>
<gene>
    <name evidence="10" type="ORF">OsJ_20716</name>
</gene>
<feature type="domain" description="Fungal lipase-type" evidence="9">
    <location>
        <begin position="113"/>
        <end position="211"/>
    </location>
</feature>